<reference evidence="1" key="1">
    <citation type="submission" date="2021-12" db="EMBL/GenBank/DDBJ databases">
        <authorList>
            <person name="Zaccaron A."/>
            <person name="Stergiopoulos I."/>
        </authorList>
    </citation>
    <scope>NUCLEOTIDE SEQUENCE</scope>
    <source>
        <strain evidence="1">Race5_Kim</strain>
    </source>
</reference>
<organism evidence="1 2">
    <name type="scientific">Passalora fulva</name>
    <name type="common">Tomato leaf mold</name>
    <name type="synonym">Cladosporium fulvum</name>
    <dbReference type="NCBI Taxonomy" id="5499"/>
    <lineage>
        <taxon>Eukaryota</taxon>
        <taxon>Fungi</taxon>
        <taxon>Dikarya</taxon>
        <taxon>Ascomycota</taxon>
        <taxon>Pezizomycotina</taxon>
        <taxon>Dothideomycetes</taxon>
        <taxon>Dothideomycetidae</taxon>
        <taxon>Mycosphaerellales</taxon>
        <taxon>Mycosphaerellaceae</taxon>
        <taxon>Fulvia</taxon>
    </lineage>
</organism>
<dbReference type="AlphaFoldDB" id="A0A9Q8PFF9"/>
<dbReference type="KEGG" id="ffu:CLAFUR5_09567"/>
<evidence type="ECO:0000313" key="2">
    <source>
        <dbReference type="Proteomes" id="UP000756132"/>
    </source>
</evidence>
<dbReference type="EMBL" id="CP090171">
    <property type="protein sequence ID" value="UJO21437.1"/>
    <property type="molecule type" value="Genomic_DNA"/>
</dbReference>
<evidence type="ECO:0000313" key="1">
    <source>
        <dbReference type="EMBL" id="UJO21437.1"/>
    </source>
</evidence>
<sequence>MTNTSAVTDMATATTPQRLSLEQRIQALPQELQDVILDFTVAVKSPNVITLTETHGKKYKPPLCLQVNRKIRRESEQPYYLRAAVTSTNPELIQRFVASLEPHNRPRLHRLQVIVGGSSIDAQWEARDLRHNFRRNGMEQDMSQTLIMANYFVPKPGMWQWKERWVSA</sequence>
<protein>
    <submittedName>
        <fullName evidence="1">Uncharacterized protein</fullName>
    </submittedName>
</protein>
<dbReference type="Proteomes" id="UP000756132">
    <property type="component" value="Chromosome 9"/>
</dbReference>
<dbReference type="RefSeq" id="XP_047765803.1">
    <property type="nucleotide sequence ID" value="XM_047908715.1"/>
</dbReference>
<dbReference type="GeneID" id="71989445"/>
<gene>
    <name evidence="1" type="ORF">CLAFUR5_09567</name>
</gene>
<dbReference type="OrthoDB" id="3626626at2759"/>
<accession>A0A9Q8PFF9</accession>
<keyword evidence="2" id="KW-1185">Reference proteome</keyword>
<reference evidence="1" key="2">
    <citation type="journal article" date="2022" name="Microb. Genom.">
        <title>A chromosome-scale genome assembly of the tomato pathogen Cladosporium fulvum reveals a compartmentalized genome architecture and the presence of a dispensable chromosome.</title>
        <authorList>
            <person name="Zaccaron A.Z."/>
            <person name="Chen L.H."/>
            <person name="Samaras A."/>
            <person name="Stergiopoulos I."/>
        </authorList>
    </citation>
    <scope>NUCLEOTIDE SEQUENCE</scope>
    <source>
        <strain evidence="1">Race5_Kim</strain>
    </source>
</reference>
<name>A0A9Q8PFF9_PASFU</name>
<proteinExistence type="predicted"/>